<dbReference type="OrthoDB" id="6158733at2759"/>
<dbReference type="AlphaFoldDB" id="A0A3P7PAX1"/>
<organism evidence="1 2">
    <name type="scientific">Dibothriocephalus latus</name>
    <name type="common">Fish tapeworm</name>
    <name type="synonym">Diphyllobothrium latum</name>
    <dbReference type="NCBI Taxonomy" id="60516"/>
    <lineage>
        <taxon>Eukaryota</taxon>
        <taxon>Metazoa</taxon>
        <taxon>Spiralia</taxon>
        <taxon>Lophotrochozoa</taxon>
        <taxon>Platyhelminthes</taxon>
        <taxon>Cestoda</taxon>
        <taxon>Eucestoda</taxon>
        <taxon>Diphyllobothriidea</taxon>
        <taxon>Diphyllobothriidae</taxon>
        <taxon>Dibothriocephalus</taxon>
    </lineage>
</organism>
<dbReference type="EMBL" id="UYRU01097428">
    <property type="protein sequence ID" value="VDN40021.1"/>
    <property type="molecule type" value="Genomic_DNA"/>
</dbReference>
<dbReference type="Proteomes" id="UP000281553">
    <property type="component" value="Unassembled WGS sequence"/>
</dbReference>
<keyword evidence="2" id="KW-1185">Reference proteome</keyword>
<evidence type="ECO:0000313" key="1">
    <source>
        <dbReference type="EMBL" id="VDN40021.1"/>
    </source>
</evidence>
<proteinExistence type="predicted"/>
<reference evidence="1 2" key="1">
    <citation type="submission" date="2018-11" db="EMBL/GenBank/DDBJ databases">
        <authorList>
            <consortium name="Pathogen Informatics"/>
        </authorList>
    </citation>
    <scope>NUCLEOTIDE SEQUENCE [LARGE SCALE GENOMIC DNA]</scope>
</reference>
<evidence type="ECO:0000313" key="2">
    <source>
        <dbReference type="Proteomes" id="UP000281553"/>
    </source>
</evidence>
<accession>A0A3P7PAX1</accession>
<name>A0A3P7PAX1_DIBLA</name>
<gene>
    <name evidence="1" type="ORF">DILT_LOCUS18107</name>
</gene>
<protein>
    <submittedName>
        <fullName evidence="1">Uncharacterized protein</fullName>
    </submittedName>
</protein>
<sequence length="146" mass="16268">MFGCLNNISTKYMSTVITVSRLLQLCQKKGSNGAYYLDSNRQCAIISLGVYLVESNFKFGDKILPELLNIQKKLAKCTMPIDTVPKRTKSLPDAECFAFCLSSLLTQVAMLQPSHFDKLLCFSEEFFHTSSGKESSFTDILAALDT</sequence>